<proteinExistence type="predicted"/>
<keyword evidence="1" id="KW-0762">Sugar transport</keyword>
<name>A0A8S7UBW5_ECOLX</name>
<organism evidence="1 2">
    <name type="scientific">Escherichia coli</name>
    <dbReference type="NCBI Taxonomy" id="562"/>
    <lineage>
        <taxon>Bacteria</taxon>
        <taxon>Pseudomonadati</taxon>
        <taxon>Pseudomonadota</taxon>
        <taxon>Gammaproteobacteria</taxon>
        <taxon>Enterobacterales</taxon>
        <taxon>Enterobacteriaceae</taxon>
        <taxon>Escherichia</taxon>
    </lineage>
</organism>
<dbReference type="EMBL" id="AASWOY010000209">
    <property type="protein sequence ID" value="EFH6652514.1"/>
    <property type="molecule type" value="Genomic_DNA"/>
</dbReference>
<feature type="non-terminal residue" evidence="1">
    <location>
        <position position="93"/>
    </location>
</feature>
<gene>
    <name evidence="1" type="ORF">GNW61_28065</name>
</gene>
<accession>A0A8S7UBW5</accession>
<protein>
    <submittedName>
        <fullName evidence="1">Sugar transporter</fullName>
    </submittedName>
</protein>
<comment type="caution">
    <text evidence="1">The sequence shown here is derived from an EMBL/GenBank/DDBJ whole genome shotgun (WGS) entry which is preliminary data.</text>
</comment>
<evidence type="ECO:0000313" key="2">
    <source>
        <dbReference type="Proteomes" id="UP000530628"/>
    </source>
</evidence>
<dbReference type="AlphaFoldDB" id="A0A8S7UBW5"/>
<evidence type="ECO:0000313" key="1">
    <source>
        <dbReference type="EMBL" id="EFH6652514.1"/>
    </source>
</evidence>
<dbReference type="Proteomes" id="UP000530628">
    <property type="component" value="Unassembled WGS sequence"/>
</dbReference>
<keyword evidence="1" id="KW-0813">Transport</keyword>
<sequence>MNSFKEVIAQDISAIFLNEKEFADTYNIDGKDILAVIDTDLIHERNKRSYAEFAEGINQGQIILFVSRKDFPVLPVKDQSMKINGKNYIVDEV</sequence>
<reference evidence="1 2" key="1">
    <citation type="submission" date="2019-11" db="EMBL/GenBank/DDBJ databases">
        <authorList>
            <consortium name="GenomeTrakr network: Whole genome sequencing for foodborne pathogen traceback"/>
        </authorList>
    </citation>
    <scope>NUCLEOTIDE SEQUENCE [LARGE SCALE GENOMIC DNA]</scope>
    <source>
        <strain evidence="1 2">PSU-2072</strain>
    </source>
</reference>